<dbReference type="AlphaFoldDB" id="A0A9W7CCG8"/>
<dbReference type="EMBL" id="BRXZ01000021">
    <property type="protein sequence ID" value="GMI03238.1"/>
    <property type="molecule type" value="Genomic_DNA"/>
</dbReference>
<feature type="non-terminal residue" evidence="1">
    <location>
        <position position="189"/>
    </location>
</feature>
<evidence type="ECO:0000313" key="1">
    <source>
        <dbReference type="EMBL" id="GMI03238.1"/>
    </source>
</evidence>
<dbReference type="Proteomes" id="UP001165082">
    <property type="component" value="Unassembled WGS sequence"/>
</dbReference>
<protein>
    <submittedName>
        <fullName evidence="1">Uncharacterized protein</fullName>
    </submittedName>
</protein>
<gene>
    <name evidence="1" type="ORF">TrRE_jg12139</name>
</gene>
<reference evidence="1" key="1">
    <citation type="submission" date="2022-07" db="EMBL/GenBank/DDBJ databases">
        <title>Genome analysis of Parmales, a sister group of diatoms, reveals the evolutionary specialization of diatoms from phago-mixotrophs to photoautotrophs.</title>
        <authorList>
            <person name="Ban H."/>
            <person name="Sato S."/>
            <person name="Yoshikawa S."/>
            <person name="Kazumasa Y."/>
            <person name="Nakamura Y."/>
            <person name="Ichinomiya M."/>
            <person name="Saitoh K."/>
            <person name="Sato N."/>
            <person name="Blanc-Mathieu R."/>
            <person name="Endo H."/>
            <person name="Kuwata A."/>
            <person name="Ogata H."/>
        </authorList>
    </citation>
    <scope>NUCLEOTIDE SEQUENCE</scope>
</reference>
<comment type="caution">
    <text evidence="1">The sequence shown here is derived from an EMBL/GenBank/DDBJ whole genome shotgun (WGS) entry which is preliminary data.</text>
</comment>
<organism evidence="1 2">
    <name type="scientific">Triparma retinervis</name>
    <dbReference type="NCBI Taxonomy" id="2557542"/>
    <lineage>
        <taxon>Eukaryota</taxon>
        <taxon>Sar</taxon>
        <taxon>Stramenopiles</taxon>
        <taxon>Ochrophyta</taxon>
        <taxon>Bolidophyceae</taxon>
        <taxon>Parmales</taxon>
        <taxon>Triparmaceae</taxon>
        <taxon>Triparma</taxon>
    </lineage>
</organism>
<keyword evidence="2" id="KW-1185">Reference proteome</keyword>
<name>A0A9W7CCG8_9STRA</name>
<proteinExistence type="predicted"/>
<sequence>MLNYLVKTSLPSLLPSPPPSQKLSIFHSTSAFPIYKLLTSRSGYYPKILQYLSHPSSSLPPPYLEVFSHTITGNVDKGPSYDSSIRSIWSSSLSSAVSAATGLSYSLGPSLGTGCTAGVFEIVGPGGEKGNQVIKIYDRGERRSAWEGDLRFIRAVVGWLNPGFFKAADMQMQVGMEEVGGGREGEWGR</sequence>
<accession>A0A9W7CCG8</accession>
<evidence type="ECO:0000313" key="2">
    <source>
        <dbReference type="Proteomes" id="UP001165082"/>
    </source>
</evidence>